<reference evidence="1" key="1">
    <citation type="submission" date="2020-05" db="UniProtKB">
        <authorList>
            <consortium name="EnsemblMetazoa"/>
        </authorList>
    </citation>
    <scope>IDENTIFICATION</scope>
    <source>
        <strain evidence="1">SANGQUA</strain>
    </source>
</reference>
<sequence>MVMIPLDSSFGISCCPVINNFRPGLGSPYHPQNGRIGANDVSFTTAILL</sequence>
<protein>
    <submittedName>
        <fullName evidence="1">Uncharacterized protein</fullName>
    </submittedName>
</protein>
<dbReference type="AlphaFoldDB" id="A0A182XS51"/>
<accession>A0A182XS51</accession>
<proteinExistence type="predicted"/>
<name>A0A182XS51_ANOQN</name>
<keyword evidence="2" id="KW-1185">Reference proteome</keyword>
<dbReference type="EnsemblMetazoa" id="AQUA014667-RA">
    <property type="protein sequence ID" value="AQUA014667-PA"/>
    <property type="gene ID" value="AQUA014667"/>
</dbReference>
<dbReference type="VEuPathDB" id="VectorBase:AQUA014667"/>
<evidence type="ECO:0000313" key="1">
    <source>
        <dbReference type="EnsemblMetazoa" id="AQUA014667-PA"/>
    </source>
</evidence>
<dbReference type="Proteomes" id="UP000076407">
    <property type="component" value="Unassembled WGS sequence"/>
</dbReference>
<organism evidence="1 2">
    <name type="scientific">Anopheles quadriannulatus</name>
    <name type="common">Mosquito</name>
    <dbReference type="NCBI Taxonomy" id="34691"/>
    <lineage>
        <taxon>Eukaryota</taxon>
        <taxon>Metazoa</taxon>
        <taxon>Ecdysozoa</taxon>
        <taxon>Arthropoda</taxon>
        <taxon>Hexapoda</taxon>
        <taxon>Insecta</taxon>
        <taxon>Pterygota</taxon>
        <taxon>Neoptera</taxon>
        <taxon>Endopterygota</taxon>
        <taxon>Diptera</taxon>
        <taxon>Nematocera</taxon>
        <taxon>Culicoidea</taxon>
        <taxon>Culicidae</taxon>
        <taxon>Anophelinae</taxon>
        <taxon>Anopheles</taxon>
    </lineage>
</organism>
<evidence type="ECO:0000313" key="2">
    <source>
        <dbReference type="Proteomes" id="UP000076407"/>
    </source>
</evidence>